<dbReference type="RefSeq" id="WP_377043178.1">
    <property type="nucleotide sequence ID" value="NZ_JBHLUN010000002.1"/>
</dbReference>
<gene>
    <name evidence="1" type="ORF">ACFFGY_04410</name>
</gene>
<dbReference type="EMBL" id="JBHLUN010000002">
    <property type="protein sequence ID" value="MFC0407478.1"/>
    <property type="molecule type" value="Genomic_DNA"/>
</dbReference>
<comment type="caution">
    <text evidence="1">The sequence shown here is derived from an EMBL/GenBank/DDBJ whole genome shotgun (WGS) entry which is preliminary data.</text>
</comment>
<protein>
    <submittedName>
        <fullName evidence="1">Uncharacterized protein</fullName>
    </submittedName>
</protein>
<proteinExistence type="predicted"/>
<evidence type="ECO:0000313" key="1">
    <source>
        <dbReference type="EMBL" id="MFC0407478.1"/>
    </source>
</evidence>
<accession>A0ABV6JP18</accession>
<name>A0ABV6JP18_9PROT</name>
<sequence>MSTLLIGDFGVGDMAAEAALLHALPDLPGPHIVSTEDPAATLRIAPGVIPLPPNHPTPAEARRAVLLGPQLDVIQAFPRIGRLGALADRGMAIEMRNISFHPWGPFYRPDPEARAVLRRLERVSARDHRTLGSMVEWRCPWWPHLDAFPEAAILPHLPDALPAGPRLGLAIHDDPNLRDAFAARAEVVAELCAPYAGWTVVPLPVVRTNEVDDLRGIHDFAGHFLPASPLATVAPDDPQAWRNSATPEALKGWVASCDAVIAGRDIVVAFAAAAGVPCLALSGHSDDEPGRAAATLANNLMPGSRYVVLAV</sequence>
<dbReference type="Proteomes" id="UP001589865">
    <property type="component" value="Unassembled WGS sequence"/>
</dbReference>
<keyword evidence="2" id="KW-1185">Reference proteome</keyword>
<organism evidence="1 2">
    <name type="scientific">Roseomonas elaeocarpi</name>
    <dbReference type="NCBI Taxonomy" id="907779"/>
    <lineage>
        <taxon>Bacteria</taxon>
        <taxon>Pseudomonadati</taxon>
        <taxon>Pseudomonadota</taxon>
        <taxon>Alphaproteobacteria</taxon>
        <taxon>Acetobacterales</taxon>
        <taxon>Roseomonadaceae</taxon>
        <taxon>Roseomonas</taxon>
    </lineage>
</organism>
<evidence type="ECO:0000313" key="2">
    <source>
        <dbReference type="Proteomes" id="UP001589865"/>
    </source>
</evidence>
<reference evidence="1 2" key="1">
    <citation type="submission" date="2024-09" db="EMBL/GenBank/DDBJ databases">
        <authorList>
            <person name="Sun Q."/>
            <person name="Mori K."/>
        </authorList>
    </citation>
    <scope>NUCLEOTIDE SEQUENCE [LARGE SCALE GENOMIC DNA]</scope>
    <source>
        <strain evidence="1 2">TBRC 5777</strain>
    </source>
</reference>